<dbReference type="Pfam" id="PF05721">
    <property type="entry name" value="PhyH"/>
    <property type="match status" value="1"/>
</dbReference>
<dbReference type="STRING" id="1229665.N1RJX9"/>
<protein>
    <recommendedName>
        <fullName evidence="3">Phytanoyl-CoA dioxygenase</fullName>
    </recommendedName>
</protein>
<gene>
    <name evidence="1" type="ORF">FOC4_g10008133</name>
</gene>
<dbReference type="HOGENOM" id="CLU_063392_1_0_1"/>
<proteinExistence type="predicted"/>
<dbReference type="AlphaFoldDB" id="N1RJX9"/>
<organism evidence="1 2">
    <name type="scientific">Fusarium oxysporum f. sp. cubense (strain race 4)</name>
    <name type="common">Panama disease fungus</name>
    <dbReference type="NCBI Taxonomy" id="2502994"/>
    <lineage>
        <taxon>Eukaryota</taxon>
        <taxon>Fungi</taxon>
        <taxon>Dikarya</taxon>
        <taxon>Ascomycota</taxon>
        <taxon>Pezizomycotina</taxon>
        <taxon>Sordariomycetes</taxon>
        <taxon>Hypocreomycetidae</taxon>
        <taxon>Hypocreales</taxon>
        <taxon>Nectriaceae</taxon>
        <taxon>Fusarium</taxon>
        <taxon>Fusarium oxysporum species complex</taxon>
    </lineage>
</organism>
<reference evidence="2" key="1">
    <citation type="submission" date="2012-09" db="EMBL/GenBank/DDBJ databases">
        <title>Genome sequencing and comparative transcriptomics of race 1 and race 4 of banana pathogen: Fusarium oxysporum f. sp. cubense.</title>
        <authorList>
            <person name="Fang X."/>
            <person name="Huang J."/>
        </authorList>
    </citation>
    <scope>NUCLEOTIDE SEQUENCE [LARGE SCALE GENOMIC DNA]</scope>
    <source>
        <strain evidence="2">race 4</strain>
    </source>
</reference>
<dbReference type="OrthoDB" id="187894at2759"/>
<dbReference type="SUPFAM" id="SSF51197">
    <property type="entry name" value="Clavaminate synthase-like"/>
    <property type="match status" value="1"/>
</dbReference>
<evidence type="ECO:0000313" key="1">
    <source>
        <dbReference type="EMBL" id="EMT66014.1"/>
    </source>
</evidence>
<dbReference type="Gene3D" id="2.60.120.620">
    <property type="entry name" value="q2cbj1_9rhob like domain"/>
    <property type="match status" value="1"/>
</dbReference>
<keyword evidence="2" id="KW-1185">Reference proteome</keyword>
<sequence length="231" mass="25842">MEFSSILRIEVFTIVQNLHLEDYHLGFMSAENCGRYPRAVQVASQCLTLQGAIAHVDVPLESGPTRLLPFSQAFAPGYMAYRLPEFNEFFLDNYISLQLKKGDGLWFNPALFHAAGENKSVDINRLVNLVQISSAFGKPMETTDALPLVESTWDVLTAAYREQGLSDEVQMFIAAIGEGYPFPTNLDNNPPRNENMAPDSEQDIIRVALVNGKSREEVLADLEGFRLRVRA</sequence>
<reference evidence="2" key="2">
    <citation type="journal article" date="2014" name="PLoS ONE">
        <title>Genome and Transcriptome Analysis of the Fungal Pathogen Fusarium oxysporum f. sp. cubense Causing Banana Vascular Wilt Disease.</title>
        <authorList>
            <person name="Guo L."/>
            <person name="Han L."/>
            <person name="Yang L."/>
            <person name="Zeng H."/>
            <person name="Fan D."/>
            <person name="Zhu Y."/>
            <person name="Feng Y."/>
            <person name="Wang G."/>
            <person name="Peng C."/>
            <person name="Jiang X."/>
            <person name="Zhou D."/>
            <person name="Ni P."/>
            <person name="Liang C."/>
            <person name="Liu L."/>
            <person name="Wang J."/>
            <person name="Mao C."/>
            <person name="Fang X."/>
            <person name="Peng M."/>
            <person name="Huang J."/>
        </authorList>
    </citation>
    <scope>NUCLEOTIDE SEQUENCE [LARGE SCALE GENOMIC DNA]</scope>
    <source>
        <strain evidence="2">race 4</strain>
    </source>
</reference>
<dbReference type="Proteomes" id="UP000016929">
    <property type="component" value="Unassembled WGS sequence"/>
</dbReference>
<evidence type="ECO:0000313" key="2">
    <source>
        <dbReference type="Proteomes" id="UP000016929"/>
    </source>
</evidence>
<dbReference type="InterPro" id="IPR008775">
    <property type="entry name" value="Phytyl_CoA_dOase-like"/>
</dbReference>
<evidence type="ECO:0008006" key="3">
    <source>
        <dbReference type="Google" id="ProtNLM"/>
    </source>
</evidence>
<name>N1RJX9_FUSC4</name>
<dbReference type="EMBL" id="KB726989">
    <property type="protein sequence ID" value="EMT66014.1"/>
    <property type="molecule type" value="Genomic_DNA"/>
</dbReference>
<accession>N1RJX9</accession>